<accession>A0A6J6S8H4</accession>
<dbReference type="EMBL" id="CAFBMG010000023">
    <property type="protein sequence ID" value="CAB4894115.1"/>
    <property type="molecule type" value="Genomic_DNA"/>
</dbReference>
<sequence length="325" mass="36075">MARVERLLNLVAALIDTSTPLTAEQIRVRVPGYPEPDAAGSGSGRSDSAFHRAFERDKESLREVGIPIETLEVHHLEQPRAAYTIIRDTYELPDPGLNTDELAALHLAATMIQAEGLDPDDLEEGLRRLGGLTSEVAPSAAPVGAVPMPPQLLSLFACTLERRVASFDYESKPREVQPYRLEYRRGHWYMTGYDLDREAQRSFRLDRLTGVVTAGEPEGFVVPQSVEEVLLRPWEIGDGPSTAARVLIDAELASAVMAEDPELRVIETRQDGSLVLELDVRNPGGLRSFMMNFLDRAEILSPEEYRSEIVLWLSNFVSSPAERPA</sequence>
<dbReference type="EMBL" id="CAEZYU010000008">
    <property type="protein sequence ID" value="CAB4730988.1"/>
    <property type="molecule type" value="Genomic_DNA"/>
</dbReference>
<dbReference type="InterPro" id="IPR026881">
    <property type="entry name" value="WYL_dom"/>
</dbReference>
<evidence type="ECO:0000313" key="3">
    <source>
        <dbReference type="EMBL" id="CAB4530463.1"/>
    </source>
</evidence>
<dbReference type="InterPro" id="IPR057727">
    <property type="entry name" value="WCX_dom"/>
</dbReference>
<dbReference type="Pfam" id="PF25583">
    <property type="entry name" value="WCX"/>
    <property type="match status" value="1"/>
</dbReference>
<feature type="domain" description="WCX" evidence="2">
    <location>
        <begin position="243"/>
        <end position="310"/>
    </location>
</feature>
<evidence type="ECO:0000313" key="4">
    <source>
        <dbReference type="EMBL" id="CAB4730988.1"/>
    </source>
</evidence>
<reference evidence="4" key="1">
    <citation type="submission" date="2020-05" db="EMBL/GenBank/DDBJ databases">
        <authorList>
            <person name="Chiriac C."/>
            <person name="Salcher M."/>
            <person name="Ghai R."/>
            <person name="Kavagutti S V."/>
        </authorList>
    </citation>
    <scope>NUCLEOTIDE SEQUENCE</scope>
</reference>
<dbReference type="Pfam" id="PF13280">
    <property type="entry name" value="WYL"/>
    <property type="match status" value="1"/>
</dbReference>
<feature type="domain" description="WYL" evidence="1">
    <location>
        <begin position="154"/>
        <end position="211"/>
    </location>
</feature>
<dbReference type="PROSITE" id="PS52050">
    <property type="entry name" value="WYL"/>
    <property type="match status" value="1"/>
</dbReference>
<dbReference type="AlphaFoldDB" id="A0A6J6S8H4"/>
<proteinExistence type="predicted"/>
<protein>
    <submittedName>
        <fullName evidence="4">Unannotated protein</fullName>
    </submittedName>
</protein>
<evidence type="ECO:0000259" key="1">
    <source>
        <dbReference type="Pfam" id="PF13280"/>
    </source>
</evidence>
<gene>
    <name evidence="3" type="ORF">UFOPK1358_00241</name>
    <name evidence="4" type="ORF">UFOPK2766_00317</name>
    <name evidence="5" type="ORF">UFOPK3519_00474</name>
</gene>
<name>A0A6J6S8H4_9ZZZZ</name>
<evidence type="ECO:0000259" key="2">
    <source>
        <dbReference type="Pfam" id="PF25583"/>
    </source>
</evidence>
<organism evidence="4">
    <name type="scientific">freshwater metagenome</name>
    <dbReference type="NCBI Taxonomy" id="449393"/>
    <lineage>
        <taxon>unclassified sequences</taxon>
        <taxon>metagenomes</taxon>
        <taxon>ecological metagenomes</taxon>
    </lineage>
</organism>
<dbReference type="PANTHER" id="PTHR34580">
    <property type="match status" value="1"/>
</dbReference>
<dbReference type="InterPro" id="IPR051534">
    <property type="entry name" value="CBASS_pafABC_assoc_protein"/>
</dbReference>
<dbReference type="PANTHER" id="PTHR34580:SF3">
    <property type="entry name" value="PROTEIN PAFB"/>
    <property type="match status" value="1"/>
</dbReference>
<dbReference type="EMBL" id="CAEZSF010000011">
    <property type="protein sequence ID" value="CAB4530463.1"/>
    <property type="molecule type" value="Genomic_DNA"/>
</dbReference>
<evidence type="ECO:0000313" key="5">
    <source>
        <dbReference type="EMBL" id="CAB4894115.1"/>
    </source>
</evidence>